<accession>A0A3B0RU07</accession>
<sequence length="160" mass="16747">MSKLVKKVMKTGSEHLSAGETVEEAILVQPPGRVMGQSIGGLAGVAIHKKIQKNREARTDGESVDGVANDIPGTAILAISSGGDVLAFTQAAMSGKIKELAVRIPRGDVAGFEAKKAKLVGKFSMSFKDGSAYHCDVAMSVGMKDFTTALQRHGIFGEMA</sequence>
<evidence type="ECO:0000313" key="1">
    <source>
        <dbReference type="EMBL" id="VAV97254.1"/>
    </source>
</evidence>
<dbReference type="EMBL" id="UOEK01000114">
    <property type="protein sequence ID" value="VAV97254.1"/>
    <property type="molecule type" value="Genomic_DNA"/>
</dbReference>
<reference evidence="1" key="1">
    <citation type="submission" date="2018-06" db="EMBL/GenBank/DDBJ databases">
        <authorList>
            <person name="Zhirakovskaya E."/>
        </authorList>
    </citation>
    <scope>NUCLEOTIDE SEQUENCE</scope>
</reference>
<organism evidence="1">
    <name type="scientific">hydrothermal vent metagenome</name>
    <dbReference type="NCBI Taxonomy" id="652676"/>
    <lineage>
        <taxon>unclassified sequences</taxon>
        <taxon>metagenomes</taxon>
        <taxon>ecological metagenomes</taxon>
    </lineage>
</organism>
<protein>
    <submittedName>
        <fullName evidence="1">Uncharacterized protein</fullName>
    </submittedName>
</protein>
<name>A0A3B0RU07_9ZZZZ</name>
<proteinExistence type="predicted"/>
<gene>
    <name evidence="1" type="ORF">MNBD_ACTINO02-2824</name>
</gene>
<dbReference type="AlphaFoldDB" id="A0A3B0RU07"/>